<dbReference type="EMBL" id="CM001220">
    <property type="protein sequence ID" value="AES89385.1"/>
    <property type="molecule type" value="Genomic_DNA"/>
</dbReference>
<name>G7JME2_MEDTR</name>
<evidence type="ECO:0000313" key="3">
    <source>
        <dbReference type="Proteomes" id="UP000002051"/>
    </source>
</evidence>
<dbReference type="PaxDb" id="3880-AES89385"/>
<organism evidence="1 3">
    <name type="scientific">Medicago truncatula</name>
    <name type="common">Barrel medic</name>
    <name type="synonym">Medicago tribuloides</name>
    <dbReference type="NCBI Taxonomy" id="3880"/>
    <lineage>
        <taxon>Eukaryota</taxon>
        <taxon>Viridiplantae</taxon>
        <taxon>Streptophyta</taxon>
        <taxon>Embryophyta</taxon>
        <taxon>Tracheophyta</taxon>
        <taxon>Spermatophyta</taxon>
        <taxon>Magnoliopsida</taxon>
        <taxon>eudicotyledons</taxon>
        <taxon>Gunneridae</taxon>
        <taxon>Pentapetalae</taxon>
        <taxon>rosids</taxon>
        <taxon>fabids</taxon>
        <taxon>Fabales</taxon>
        <taxon>Fabaceae</taxon>
        <taxon>Papilionoideae</taxon>
        <taxon>50 kb inversion clade</taxon>
        <taxon>NPAAA clade</taxon>
        <taxon>Hologalegina</taxon>
        <taxon>IRL clade</taxon>
        <taxon>Trifolieae</taxon>
        <taxon>Medicago</taxon>
    </lineage>
</organism>
<gene>
    <name evidence="1" type="ordered locus">MTR_4g073280</name>
</gene>
<keyword evidence="3" id="KW-1185">Reference proteome</keyword>
<dbReference type="AlphaFoldDB" id="G7JME2"/>
<evidence type="ECO:0000313" key="2">
    <source>
        <dbReference type="EnsemblPlants" id="AES89385"/>
    </source>
</evidence>
<reference evidence="1 3" key="1">
    <citation type="journal article" date="2011" name="Nature">
        <title>The Medicago genome provides insight into the evolution of rhizobial symbioses.</title>
        <authorList>
            <person name="Young N.D."/>
            <person name="Debelle F."/>
            <person name="Oldroyd G.E."/>
            <person name="Geurts R."/>
            <person name="Cannon S.B."/>
            <person name="Udvardi M.K."/>
            <person name="Benedito V.A."/>
            <person name="Mayer K.F."/>
            <person name="Gouzy J."/>
            <person name="Schoof H."/>
            <person name="Van de Peer Y."/>
            <person name="Proost S."/>
            <person name="Cook D.R."/>
            <person name="Meyers B.C."/>
            <person name="Spannagl M."/>
            <person name="Cheung F."/>
            <person name="De Mita S."/>
            <person name="Krishnakumar V."/>
            <person name="Gundlach H."/>
            <person name="Zhou S."/>
            <person name="Mudge J."/>
            <person name="Bharti A.K."/>
            <person name="Murray J.D."/>
            <person name="Naoumkina M.A."/>
            <person name="Rosen B."/>
            <person name="Silverstein K.A."/>
            <person name="Tang H."/>
            <person name="Rombauts S."/>
            <person name="Zhao P.X."/>
            <person name="Zhou P."/>
            <person name="Barbe V."/>
            <person name="Bardou P."/>
            <person name="Bechner M."/>
            <person name="Bellec A."/>
            <person name="Berger A."/>
            <person name="Berges H."/>
            <person name="Bidwell S."/>
            <person name="Bisseling T."/>
            <person name="Choisne N."/>
            <person name="Couloux A."/>
            <person name="Denny R."/>
            <person name="Deshpande S."/>
            <person name="Dai X."/>
            <person name="Doyle J.J."/>
            <person name="Dudez A.M."/>
            <person name="Farmer A.D."/>
            <person name="Fouteau S."/>
            <person name="Franken C."/>
            <person name="Gibelin C."/>
            <person name="Gish J."/>
            <person name="Goldstein S."/>
            <person name="Gonzalez A.J."/>
            <person name="Green P.J."/>
            <person name="Hallab A."/>
            <person name="Hartog M."/>
            <person name="Hua A."/>
            <person name="Humphray S.J."/>
            <person name="Jeong D.H."/>
            <person name="Jing Y."/>
            <person name="Jocker A."/>
            <person name="Kenton S.M."/>
            <person name="Kim D.J."/>
            <person name="Klee K."/>
            <person name="Lai H."/>
            <person name="Lang C."/>
            <person name="Lin S."/>
            <person name="Macmil S.L."/>
            <person name="Magdelenat G."/>
            <person name="Matthews L."/>
            <person name="McCorrison J."/>
            <person name="Monaghan E.L."/>
            <person name="Mun J.H."/>
            <person name="Najar F.Z."/>
            <person name="Nicholson C."/>
            <person name="Noirot C."/>
            <person name="O'Bleness M."/>
            <person name="Paule C.R."/>
            <person name="Poulain J."/>
            <person name="Prion F."/>
            <person name="Qin B."/>
            <person name="Qu C."/>
            <person name="Retzel E.F."/>
            <person name="Riddle C."/>
            <person name="Sallet E."/>
            <person name="Samain S."/>
            <person name="Samson N."/>
            <person name="Sanders I."/>
            <person name="Saurat O."/>
            <person name="Scarpelli C."/>
            <person name="Schiex T."/>
            <person name="Segurens B."/>
            <person name="Severin A.J."/>
            <person name="Sherrier D.J."/>
            <person name="Shi R."/>
            <person name="Sims S."/>
            <person name="Singer S.R."/>
            <person name="Sinharoy S."/>
            <person name="Sterck L."/>
            <person name="Viollet A."/>
            <person name="Wang B.B."/>
            <person name="Wang K."/>
            <person name="Wang M."/>
            <person name="Wang X."/>
            <person name="Warfsmann J."/>
            <person name="Weissenbach J."/>
            <person name="White D.D."/>
            <person name="White J.D."/>
            <person name="Wiley G.B."/>
            <person name="Wincker P."/>
            <person name="Xing Y."/>
            <person name="Yang L."/>
            <person name="Yao Z."/>
            <person name="Ying F."/>
            <person name="Zhai J."/>
            <person name="Zhou L."/>
            <person name="Zuber A."/>
            <person name="Denarie J."/>
            <person name="Dixon R.A."/>
            <person name="May G.D."/>
            <person name="Schwartz D.C."/>
            <person name="Rogers J."/>
            <person name="Quetier F."/>
            <person name="Town C.D."/>
            <person name="Roe B.A."/>
        </authorList>
    </citation>
    <scope>NUCLEOTIDE SEQUENCE [LARGE SCALE GENOMIC DNA]</scope>
    <source>
        <strain evidence="1">A17</strain>
        <strain evidence="2 3">cv. Jemalong A17</strain>
    </source>
</reference>
<reference evidence="1 3" key="2">
    <citation type="journal article" date="2014" name="BMC Genomics">
        <title>An improved genome release (version Mt4.0) for the model legume Medicago truncatula.</title>
        <authorList>
            <person name="Tang H."/>
            <person name="Krishnakumar V."/>
            <person name="Bidwell S."/>
            <person name="Rosen B."/>
            <person name="Chan A."/>
            <person name="Zhou S."/>
            <person name="Gentzbittel L."/>
            <person name="Childs K.L."/>
            <person name="Yandell M."/>
            <person name="Gundlach H."/>
            <person name="Mayer K.F."/>
            <person name="Schwartz D.C."/>
            <person name="Town C.D."/>
        </authorList>
    </citation>
    <scope>GENOME REANNOTATION</scope>
    <source>
        <strain evidence="2 3">cv. Jemalong A17</strain>
    </source>
</reference>
<dbReference type="EnsemblPlants" id="AES89385">
    <property type="protein sequence ID" value="AES89385"/>
    <property type="gene ID" value="MTR_4g073280"/>
</dbReference>
<protein>
    <submittedName>
        <fullName evidence="1">RNI superfamily protein, putative</fullName>
    </submittedName>
</protein>
<proteinExistence type="predicted"/>
<accession>G7JME2</accession>
<dbReference type="Proteomes" id="UP000002051">
    <property type="component" value="Chromosome 4"/>
</dbReference>
<reference evidence="2" key="3">
    <citation type="submission" date="2015-04" db="UniProtKB">
        <authorList>
            <consortium name="EnsemblPlants"/>
        </authorList>
    </citation>
    <scope>IDENTIFICATION</scope>
    <source>
        <strain evidence="2">cv. Jemalong A17</strain>
    </source>
</reference>
<evidence type="ECO:0000313" key="1">
    <source>
        <dbReference type="EMBL" id="AES89385.1"/>
    </source>
</evidence>
<sequence length="88" mass="10036">MCGDSCDDDGFAIAKTMSGLVAILDRCPLLESLDLRGCFNLNWSGFSWKRCHDDNFDGKVEYYSDSECETSGEEDLDNHKFGRLYYDK</sequence>
<dbReference type="HOGENOM" id="CLU_2472463_0_0_1"/>